<gene>
    <name evidence="2" type="ORF">RUM43_000815</name>
</gene>
<dbReference type="AlphaFoldDB" id="A0AAN8SCX5"/>
<organism evidence="2 3">
    <name type="scientific">Polyplax serrata</name>
    <name type="common">Common mouse louse</name>
    <dbReference type="NCBI Taxonomy" id="468196"/>
    <lineage>
        <taxon>Eukaryota</taxon>
        <taxon>Metazoa</taxon>
        <taxon>Ecdysozoa</taxon>
        <taxon>Arthropoda</taxon>
        <taxon>Hexapoda</taxon>
        <taxon>Insecta</taxon>
        <taxon>Pterygota</taxon>
        <taxon>Neoptera</taxon>
        <taxon>Paraneoptera</taxon>
        <taxon>Psocodea</taxon>
        <taxon>Troctomorpha</taxon>
        <taxon>Phthiraptera</taxon>
        <taxon>Anoplura</taxon>
        <taxon>Polyplacidae</taxon>
        <taxon>Polyplax</taxon>
    </lineage>
</organism>
<evidence type="ECO:0000313" key="2">
    <source>
        <dbReference type="EMBL" id="KAK6644548.1"/>
    </source>
</evidence>
<evidence type="ECO:0000259" key="1">
    <source>
        <dbReference type="PROSITE" id="PS51269"/>
    </source>
</evidence>
<accession>A0AAN8SCX5</accession>
<dbReference type="PANTHER" id="PTHR15857">
    <property type="entry name" value="COMM DOMAIN CONTAINING PROTEIN 2"/>
    <property type="match status" value="1"/>
</dbReference>
<name>A0AAN8SCX5_POLSC</name>
<dbReference type="PANTHER" id="PTHR15857:SF0">
    <property type="entry name" value="COMM DOMAIN-CONTAINING PROTEIN 2"/>
    <property type="match status" value="1"/>
</dbReference>
<reference evidence="2 3" key="1">
    <citation type="submission" date="2023-10" db="EMBL/GenBank/DDBJ databases">
        <title>Genomes of two closely related lineages of the louse Polyplax serrata with different host specificities.</title>
        <authorList>
            <person name="Martinu J."/>
            <person name="Tarabai H."/>
            <person name="Stefka J."/>
            <person name="Hypsa V."/>
        </authorList>
    </citation>
    <scope>NUCLEOTIDE SEQUENCE [LARGE SCALE GENOMIC DNA]</scope>
    <source>
        <strain evidence="2">HR10_N</strain>
    </source>
</reference>
<dbReference type="InterPro" id="IPR017920">
    <property type="entry name" value="COMM"/>
</dbReference>
<comment type="caution">
    <text evidence="2">The sequence shown here is derived from an EMBL/GenBank/DDBJ whole genome shotgun (WGS) entry which is preliminary data.</text>
</comment>
<dbReference type="Pfam" id="PF07258">
    <property type="entry name" value="COMM_domain"/>
    <property type="match status" value="1"/>
</dbReference>
<dbReference type="Pfam" id="PF21672">
    <property type="entry name" value="COMM_HN"/>
    <property type="match status" value="1"/>
</dbReference>
<dbReference type="EMBL" id="JAWJWE010000001">
    <property type="protein sequence ID" value="KAK6644548.1"/>
    <property type="molecule type" value="Genomic_DNA"/>
</dbReference>
<dbReference type="PROSITE" id="PS51269">
    <property type="entry name" value="COMM"/>
    <property type="match status" value="1"/>
</dbReference>
<proteinExistence type="predicted"/>
<protein>
    <recommendedName>
        <fullName evidence="1">COMM domain-containing protein</fullName>
    </recommendedName>
</protein>
<dbReference type="InterPro" id="IPR037354">
    <property type="entry name" value="Commd2"/>
</dbReference>
<feature type="domain" description="COMM" evidence="1">
    <location>
        <begin position="124"/>
        <end position="191"/>
    </location>
</feature>
<evidence type="ECO:0000313" key="3">
    <source>
        <dbReference type="Proteomes" id="UP001372834"/>
    </source>
</evidence>
<sequence length="200" mass="23315">MAEIIILEDHKNDLKFLQDKPPGIIVDFCKLASNLINKGCNMKLYNAAAQKLKVEVKQIQTSVEGLAYLFLEAAKYNLDKESFKRSALGLELPEICCEQIFEEYLGIKNTLEQSLPELGIQHYQFKNLEWRFETQVSSRSMIKQNEPRILMQFNFEKNGNTKQICLQSDIQNLIYMNQQINHALQDSKTNHIKRIQRTFI</sequence>
<dbReference type="Proteomes" id="UP001372834">
    <property type="component" value="Unassembled WGS sequence"/>
</dbReference>